<gene>
    <name evidence="3" type="primary">ureF</name>
    <name evidence="4" type="ORF">SAMN04488011_106288</name>
</gene>
<evidence type="ECO:0000313" key="5">
    <source>
        <dbReference type="Proteomes" id="UP000199372"/>
    </source>
</evidence>
<comment type="function">
    <text evidence="3">Required for maturation of urease via the functional incorporation of the urease nickel metallocenter.</text>
</comment>
<dbReference type="InterPro" id="IPR002639">
    <property type="entry name" value="UreF"/>
</dbReference>
<evidence type="ECO:0000256" key="2">
    <source>
        <dbReference type="ARBA" id="ARBA00023186"/>
    </source>
</evidence>
<dbReference type="PIRSF" id="PIRSF009467">
    <property type="entry name" value="Ureas_acces_UreF"/>
    <property type="match status" value="1"/>
</dbReference>
<keyword evidence="2 3" id="KW-0143">Chaperone</keyword>
<proteinExistence type="inferred from homology"/>
<name>A0A1H8JP88_9RHOB</name>
<dbReference type="GO" id="GO:0016151">
    <property type="term" value="F:nickel cation binding"/>
    <property type="evidence" value="ECO:0007669"/>
    <property type="project" value="UniProtKB-UniRule"/>
</dbReference>
<dbReference type="AlphaFoldDB" id="A0A1H8JP88"/>
<organism evidence="4 5">
    <name type="scientific">Palleronia pelagia</name>
    <dbReference type="NCBI Taxonomy" id="387096"/>
    <lineage>
        <taxon>Bacteria</taxon>
        <taxon>Pseudomonadati</taxon>
        <taxon>Pseudomonadota</taxon>
        <taxon>Alphaproteobacteria</taxon>
        <taxon>Rhodobacterales</taxon>
        <taxon>Roseobacteraceae</taxon>
        <taxon>Palleronia</taxon>
    </lineage>
</organism>
<dbReference type="GO" id="GO:0005737">
    <property type="term" value="C:cytoplasm"/>
    <property type="evidence" value="ECO:0007669"/>
    <property type="project" value="UniProtKB-SubCell"/>
</dbReference>
<sequence>MAMAGPWGIPTVNTSMDDGLLLLAQWLSPGFPLGSFAYSQGLESAIADGVVGDAETLELWLADTLQDGTGRTDAILIRAAHAATDRNAVAEVDATARAFASCAGRSVELHDMGAAFSNTVDAVWAVGLDGLSFPVGFGVACHARGIDVDRAVPFYLHAGVANVVAAAQRLMPLGQTRAQGIIAALSPLCERVAAETRGATPDDIATASFAADIAAMRHETLEPRIFRT</sequence>
<comment type="subunit">
    <text evidence="3">UreD, UreF and UreG form a complex that acts as a GTP-hydrolysis-dependent molecular chaperone, activating the urease apoprotein by helping to assemble the nickel containing metallocenter of UreC. The UreE protein probably delivers the nickel.</text>
</comment>
<keyword evidence="1 3" id="KW-0996">Nickel insertion</keyword>
<accession>A0A1H8JP88</accession>
<keyword evidence="3" id="KW-0963">Cytoplasm</keyword>
<reference evidence="5" key="1">
    <citation type="submission" date="2016-10" db="EMBL/GenBank/DDBJ databases">
        <authorList>
            <person name="Varghese N."/>
            <person name="Submissions S."/>
        </authorList>
    </citation>
    <scope>NUCLEOTIDE SEQUENCE [LARGE SCALE GENOMIC DNA]</scope>
    <source>
        <strain evidence="5">DSM 26893</strain>
    </source>
</reference>
<dbReference type="PANTHER" id="PTHR33620:SF1">
    <property type="entry name" value="UREASE ACCESSORY PROTEIN F"/>
    <property type="match status" value="1"/>
</dbReference>
<dbReference type="InterPro" id="IPR038277">
    <property type="entry name" value="UreF_sf"/>
</dbReference>
<protein>
    <recommendedName>
        <fullName evidence="3">Urease accessory protein UreF</fullName>
    </recommendedName>
</protein>
<evidence type="ECO:0000256" key="3">
    <source>
        <dbReference type="HAMAP-Rule" id="MF_01385"/>
    </source>
</evidence>
<keyword evidence="5" id="KW-1185">Reference proteome</keyword>
<dbReference type="Pfam" id="PF01730">
    <property type="entry name" value="UreF"/>
    <property type="match status" value="1"/>
</dbReference>
<dbReference type="HAMAP" id="MF_01385">
    <property type="entry name" value="UreF"/>
    <property type="match status" value="1"/>
</dbReference>
<comment type="subcellular location">
    <subcellularLocation>
        <location evidence="3">Cytoplasm</location>
    </subcellularLocation>
</comment>
<dbReference type="Gene3D" id="1.10.4190.10">
    <property type="entry name" value="Urease accessory protein UreF"/>
    <property type="match status" value="1"/>
</dbReference>
<comment type="similarity">
    <text evidence="3">Belongs to the UreF family.</text>
</comment>
<evidence type="ECO:0000256" key="1">
    <source>
        <dbReference type="ARBA" id="ARBA00022988"/>
    </source>
</evidence>
<evidence type="ECO:0000313" key="4">
    <source>
        <dbReference type="EMBL" id="SEN82375.1"/>
    </source>
</evidence>
<dbReference type="Proteomes" id="UP000199372">
    <property type="component" value="Unassembled WGS sequence"/>
</dbReference>
<dbReference type="PANTHER" id="PTHR33620">
    <property type="entry name" value="UREASE ACCESSORY PROTEIN F"/>
    <property type="match status" value="1"/>
</dbReference>
<dbReference type="EMBL" id="FOCM01000006">
    <property type="protein sequence ID" value="SEN82375.1"/>
    <property type="molecule type" value="Genomic_DNA"/>
</dbReference>